<protein>
    <submittedName>
        <fullName evidence="8">Uncharacterized protein LOC101861112</fullName>
    </submittedName>
</protein>
<dbReference type="Pfam" id="PF00481">
    <property type="entry name" value="PP2C"/>
    <property type="match status" value="1"/>
</dbReference>
<accession>A0ABM0ZX28</accession>
<keyword evidence="3 4" id="KW-0904">Protein phosphatase</keyword>
<dbReference type="SMART" id="SM00332">
    <property type="entry name" value="PP2Cc"/>
    <property type="match status" value="1"/>
</dbReference>
<evidence type="ECO:0000313" key="8">
    <source>
        <dbReference type="RefSeq" id="XP_012936291.1"/>
    </source>
</evidence>
<dbReference type="GeneID" id="101861112"/>
<keyword evidence="2 4" id="KW-0378">Hydrolase</keyword>
<dbReference type="PROSITE" id="PS51746">
    <property type="entry name" value="PPM_2"/>
    <property type="match status" value="1"/>
</dbReference>
<dbReference type="PANTHER" id="PTHR13832">
    <property type="entry name" value="PROTEIN PHOSPHATASE 2C"/>
    <property type="match status" value="1"/>
</dbReference>
<sequence length="850" mass="93394">MESDDPVTAYRRFLEHFSNKIDNLSSEEYEAPFRLSTFYLVPSEVEGECLEWSRRYLSLHECPNGLLPQLSRAVYRNLQAGLNLPDYYIELDDKDSSNEDDDDDDVDCDNNSQGSTSSDNLNNSNPPQLYASKLLQEVISHVHVVVKEWARATPNLLTPPTSLHVCAHAIKNTRRKMEDRHVIMNDLNSLFDLKDNPSQAYFSVFDGHGGLEAADYAATHLHMHLVRDGQFDLDPASAMKQAYKMTDMRFLEKAARENLRCGTTGVSALIRDSHLYLGWLGDSQALLVRAGQPLQIMNPHKPEREDERRRIEDLGGCVLYFGAWRVNGNISVSRAIGDAPHKPFICSDADVTTVTLTGEEEYLVLACDGLWDVLSPAEVTQVVYKHSHSSPGGLDDVAIGLVNAARDAGSSDNISVVVVLFKSTLSVPQTTGDAAILLGLNTLSDKTMDQLNNSSSANTFNFPKPPTLNEKLKSKGKTDLQDGKEDLIDGSSSSDALHYHSRWTAGSRKPSLNSNHSRDVVVGGTGGSFLNGKGSAQNLSADMMSTPFSHDLMRQAMFYISKRPPQQVEDTRLVEMALRQAMSGEKVRKKQKENIAAGAYSKKSGVKEPQRPGVRSFSSRISSSQFSRPQGQLKGGSRKRQKKRNRTKSLAGETIWGVTSDSEEEWGVAAAIAAGDVGYFRENSTASVSSMMLSSSNKGVQKSPRKLKPLQVKGTTLAAAAVAEASRWVAEKNIQPMMELSGTSLPLSSRTALPRILQSREKASNGAFTYNNDFDNYSKFAIPFVDGGQVGVVPAHMRPRRGVSTLSDTGILHSQHNGRGGGLNFETASQYSDSGGVSHRSRRGRLWQKK</sequence>
<dbReference type="SUPFAM" id="SSF81606">
    <property type="entry name" value="PP2C-like"/>
    <property type="match status" value="1"/>
</dbReference>
<dbReference type="RefSeq" id="XP_012936291.1">
    <property type="nucleotide sequence ID" value="XM_013080837.2"/>
</dbReference>
<dbReference type="InterPro" id="IPR001932">
    <property type="entry name" value="PPM-type_phosphatase-like_dom"/>
</dbReference>
<dbReference type="InterPro" id="IPR036457">
    <property type="entry name" value="PPM-type-like_dom_sf"/>
</dbReference>
<dbReference type="Proteomes" id="UP000694888">
    <property type="component" value="Unplaced"/>
</dbReference>
<feature type="compositionally biased region" description="Acidic residues" evidence="5">
    <location>
        <begin position="91"/>
        <end position="108"/>
    </location>
</feature>
<organism evidence="7 8">
    <name type="scientific">Aplysia californica</name>
    <name type="common">California sea hare</name>
    <dbReference type="NCBI Taxonomy" id="6500"/>
    <lineage>
        <taxon>Eukaryota</taxon>
        <taxon>Metazoa</taxon>
        <taxon>Spiralia</taxon>
        <taxon>Lophotrochozoa</taxon>
        <taxon>Mollusca</taxon>
        <taxon>Gastropoda</taxon>
        <taxon>Heterobranchia</taxon>
        <taxon>Euthyneura</taxon>
        <taxon>Tectipleura</taxon>
        <taxon>Aplysiida</taxon>
        <taxon>Aplysioidea</taxon>
        <taxon>Aplysiidae</taxon>
        <taxon>Aplysia</taxon>
    </lineage>
</organism>
<feature type="region of interest" description="Disordered" evidence="5">
    <location>
        <begin position="91"/>
        <end position="127"/>
    </location>
</feature>
<gene>
    <name evidence="8" type="primary">LOC101861112</name>
</gene>
<proteinExistence type="inferred from homology"/>
<feature type="domain" description="PPM-type phosphatase" evidence="6">
    <location>
        <begin position="162"/>
        <end position="421"/>
    </location>
</feature>
<feature type="compositionally biased region" description="Basic residues" evidence="5">
    <location>
        <begin position="636"/>
        <end position="647"/>
    </location>
</feature>
<feature type="compositionally biased region" description="Basic residues" evidence="5">
    <location>
        <begin position="839"/>
        <end position="850"/>
    </location>
</feature>
<dbReference type="InterPro" id="IPR000222">
    <property type="entry name" value="PP2C_BS"/>
</dbReference>
<keyword evidence="1" id="KW-0479">Metal-binding</keyword>
<evidence type="ECO:0000256" key="2">
    <source>
        <dbReference type="ARBA" id="ARBA00022801"/>
    </source>
</evidence>
<feature type="compositionally biased region" description="Polar residues" evidence="5">
    <location>
        <begin position="113"/>
        <end position="127"/>
    </location>
</feature>
<feature type="compositionally biased region" description="Basic and acidic residues" evidence="5">
    <location>
        <begin position="470"/>
        <end position="487"/>
    </location>
</feature>
<evidence type="ECO:0000259" key="6">
    <source>
        <dbReference type="PROSITE" id="PS51746"/>
    </source>
</evidence>
<comment type="similarity">
    <text evidence="4">Belongs to the PP2C family.</text>
</comment>
<evidence type="ECO:0000256" key="1">
    <source>
        <dbReference type="ARBA" id="ARBA00022723"/>
    </source>
</evidence>
<feature type="region of interest" description="Disordered" evidence="5">
    <location>
        <begin position="454"/>
        <end position="493"/>
    </location>
</feature>
<feature type="region of interest" description="Disordered" evidence="5">
    <location>
        <begin position="582"/>
        <end position="649"/>
    </location>
</feature>
<name>A0ABM0ZX28_APLCA</name>
<evidence type="ECO:0000313" key="7">
    <source>
        <dbReference type="Proteomes" id="UP000694888"/>
    </source>
</evidence>
<evidence type="ECO:0000256" key="4">
    <source>
        <dbReference type="RuleBase" id="RU003465"/>
    </source>
</evidence>
<dbReference type="CDD" id="cd00143">
    <property type="entry name" value="PP2Cc"/>
    <property type="match status" value="1"/>
</dbReference>
<keyword evidence="7" id="KW-1185">Reference proteome</keyword>
<evidence type="ECO:0000256" key="5">
    <source>
        <dbReference type="SAM" id="MobiDB-lite"/>
    </source>
</evidence>
<feature type="region of interest" description="Disordered" evidence="5">
    <location>
        <begin position="812"/>
        <end position="850"/>
    </location>
</feature>
<reference evidence="8" key="1">
    <citation type="submission" date="2025-08" db="UniProtKB">
        <authorList>
            <consortium name="RefSeq"/>
        </authorList>
    </citation>
    <scope>IDENTIFICATION</scope>
</reference>
<dbReference type="Gene3D" id="3.60.40.10">
    <property type="entry name" value="PPM-type phosphatase domain"/>
    <property type="match status" value="1"/>
</dbReference>
<dbReference type="InterPro" id="IPR015655">
    <property type="entry name" value="PP2C"/>
</dbReference>
<dbReference type="PANTHER" id="PTHR13832:SF818">
    <property type="entry name" value="SD03870P"/>
    <property type="match status" value="1"/>
</dbReference>
<evidence type="ECO:0000256" key="3">
    <source>
        <dbReference type="ARBA" id="ARBA00022912"/>
    </source>
</evidence>
<feature type="compositionally biased region" description="Low complexity" evidence="5">
    <location>
        <begin position="615"/>
        <end position="628"/>
    </location>
</feature>
<dbReference type="PROSITE" id="PS01032">
    <property type="entry name" value="PPM_1"/>
    <property type="match status" value="1"/>
</dbReference>